<name>A0A4Q4MLN8_9PLEO</name>
<evidence type="ECO:0000313" key="4">
    <source>
        <dbReference type="Proteomes" id="UP000292402"/>
    </source>
</evidence>
<dbReference type="Pfam" id="PF06172">
    <property type="entry name" value="Cupin_5"/>
    <property type="match status" value="1"/>
</dbReference>
<dbReference type="OrthoDB" id="6614653at2759"/>
<dbReference type="InterPro" id="IPR009327">
    <property type="entry name" value="Cupin_DUF985"/>
</dbReference>
<reference evidence="4" key="1">
    <citation type="journal article" date="2019" name="bioRxiv">
        <title>Genomics, evolutionary history and diagnostics of the Alternaria alternata species group including apple and Asian pear pathotypes.</title>
        <authorList>
            <person name="Armitage A.D."/>
            <person name="Cockerton H.M."/>
            <person name="Sreenivasaprasad S."/>
            <person name="Woodhall J.W."/>
            <person name="Lane C.R."/>
            <person name="Harrison R.J."/>
            <person name="Clarkson J.P."/>
        </authorList>
    </citation>
    <scope>NUCLEOTIDE SEQUENCE [LARGE SCALE GENOMIC DNA]</scope>
    <source>
        <strain evidence="4">FERA 1082</strain>
    </source>
</reference>
<dbReference type="InterPro" id="IPR014710">
    <property type="entry name" value="RmlC-like_jellyroll"/>
</dbReference>
<dbReference type="SMR" id="A0A4Q4MLN8"/>
<comment type="caution">
    <text evidence="3">The sequence shown here is derived from an EMBL/GenBank/DDBJ whole genome shotgun (WGS) entry which is preliminary data.</text>
</comment>
<dbReference type="EMBL" id="PDXA01000012">
    <property type="protein sequence ID" value="RYN53368.1"/>
    <property type="molecule type" value="Genomic_DNA"/>
</dbReference>
<dbReference type="PANTHER" id="PTHR33387">
    <property type="entry name" value="RMLC-LIKE JELLY ROLL FOLD PROTEIN"/>
    <property type="match status" value="1"/>
</dbReference>
<dbReference type="Gene3D" id="2.60.120.10">
    <property type="entry name" value="Jelly Rolls"/>
    <property type="match status" value="1"/>
</dbReference>
<accession>A0A4Q4MLN8</accession>
<gene>
    <name evidence="3" type="ORF">AA0114_g4331</name>
</gene>
<protein>
    <recommendedName>
        <fullName evidence="2">DUF985 domain-containing protein</fullName>
    </recommendedName>
</protein>
<feature type="region of interest" description="Disordered" evidence="1">
    <location>
        <begin position="55"/>
        <end position="78"/>
    </location>
</feature>
<evidence type="ECO:0000313" key="3">
    <source>
        <dbReference type="EMBL" id="RYN53368.1"/>
    </source>
</evidence>
<proteinExistence type="predicted"/>
<dbReference type="InterPro" id="IPR039935">
    <property type="entry name" value="YML079W-like"/>
</dbReference>
<dbReference type="Proteomes" id="UP000292402">
    <property type="component" value="Unassembled WGS sequence"/>
</dbReference>
<dbReference type="InterPro" id="IPR011051">
    <property type="entry name" value="RmlC_Cupin_sf"/>
</dbReference>
<dbReference type="AlphaFoldDB" id="A0A4Q4MLN8"/>
<dbReference type="PANTHER" id="PTHR33387:SF3">
    <property type="entry name" value="DUF985 DOMAIN-CONTAINING PROTEIN"/>
    <property type="match status" value="1"/>
</dbReference>
<organism evidence="3 4">
    <name type="scientific">Alternaria tenuissima</name>
    <dbReference type="NCBI Taxonomy" id="119927"/>
    <lineage>
        <taxon>Eukaryota</taxon>
        <taxon>Fungi</taxon>
        <taxon>Dikarya</taxon>
        <taxon>Ascomycota</taxon>
        <taxon>Pezizomycotina</taxon>
        <taxon>Dothideomycetes</taxon>
        <taxon>Pleosporomycetidae</taxon>
        <taxon>Pleosporales</taxon>
        <taxon>Pleosporineae</taxon>
        <taxon>Pleosporaceae</taxon>
        <taxon>Alternaria</taxon>
        <taxon>Alternaria sect. Alternaria</taxon>
        <taxon>Alternaria alternata complex</taxon>
    </lineage>
</organism>
<sequence>MASLGDMTQVYTPDPNTAEPANTQAIISALNLQKHVEGGYYAEIDRNPLTIPNPFLLKNGGDEEEDVKNTADKPMSGDNAIRNASTSIYYMLSAVNPQGHFHRNKGRTVHTLISGRGRYVLIHADEPGTKKRIETFVVGQDVAHGEKSVWIVEGGKYKASFLLDGAEGERLLISETVIPGFEFSDHDFLTTERFEQLVTTEQAKELEWLVRKS</sequence>
<evidence type="ECO:0000256" key="1">
    <source>
        <dbReference type="SAM" id="MobiDB-lite"/>
    </source>
</evidence>
<dbReference type="CDD" id="cd06121">
    <property type="entry name" value="cupin_YML079wp"/>
    <property type="match status" value="1"/>
</dbReference>
<dbReference type="SUPFAM" id="SSF51182">
    <property type="entry name" value="RmlC-like cupins"/>
    <property type="match status" value="1"/>
</dbReference>
<feature type="domain" description="DUF985" evidence="2">
    <location>
        <begin position="24"/>
        <end position="188"/>
    </location>
</feature>
<evidence type="ECO:0000259" key="2">
    <source>
        <dbReference type="Pfam" id="PF06172"/>
    </source>
</evidence>